<dbReference type="RefSeq" id="WP_135150668.1">
    <property type="nucleotide sequence ID" value="NZ_SOMN01000002.1"/>
</dbReference>
<dbReference type="AlphaFoldDB" id="A0A4Y8M7S0"/>
<keyword evidence="8" id="KW-1185">Reference proteome</keyword>
<evidence type="ECO:0000313" key="7">
    <source>
        <dbReference type="EMBL" id="TFE30789.1"/>
    </source>
</evidence>
<evidence type="ECO:0000256" key="4">
    <source>
        <dbReference type="RuleBase" id="RU003719"/>
    </source>
</evidence>
<dbReference type="PANTHER" id="PTHR43333">
    <property type="entry name" value="2-HACID_DH_C DOMAIN-CONTAINING PROTEIN"/>
    <property type="match status" value="1"/>
</dbReference>
<accession>A0A4Y8M7S0</accession>
<dbReference type="InterPro" id="IPR036291">
    <property type="entry name" value="NAD(P)-bd_dom_sf"/>
</dbReference>
<comment type="caution">
    <text evidence="7">The sequence shown here is derived from an EMBL/GenBank/DDBJ whole genome shotgun (WGS) entry which is preliminary data.</text>
</comment>
<evidence type="ECO:0000259" key="6">
    <source>
        <dbReference type="Pfam" id="PF02826"/>
    </source>
</evidence>
<comment type="similarity">
    <text evidence="1 4">Belongs to the D-isomer specific 2-hydroxyacid dehydrogenase family.</text>
</comment>
<dbReference type="CDD" id="cd05300">
    <property type="entry name" value="2-Hacid_dh_1"/>
    <property type="match status" value="1"/>
</dbReference>
<evidence type="ECO:0000256" key="1">
    <source>
        <dbReference type="ARBA" id="ARBA00005854"/>
    </source>
</evidence>
<dbReference type="GO" id="GO:0051287">
    <property type="term" value="F:NAD binding"/>
    <property type="evidence" value="ECO:0007669"/>
    <property type="project" value="InterPro"/>
</dbReference>
<dbReference type="Pfam" id="PF02826">
    <property type="entry name" value="2-Hacid_dh_C"/>
    <property type="match status" value="1"/>
</dbReference>
<keyword evidence="3" id="KW-0520">NAD</keyword>
<dbReference type="InterPro" id="IPR006139">
    <property type="entry name" value="D-isomer_2_OHA_DH_cat_dom"/>
</dbReference>
<dbReference type="Proteomes" id="UP000297900">
    <property type="component" value="Unassembled WGS sequence"/>
</dbReference>
<gene>
    <name evidence="7" type="ORF">E2980_03135</name>
</gene>
<organism evidence="7 8">
    <name type="scientific">Cohnella luojiensis</name>
    <dbReference type="NCBI Taxonomy" id="652876"/>
    <lineage>
        <taxon>Bacteria</taxon>
        <taxon>Bacillati</taxon>
        <taxon>Bacillota</taxon>
        <taxon>Bacilli</taxon>
        <taxon>Bacillales</taxon>
        <taxon>Paenibacillaceae</taxon>
        <taxon>Cohnella</taxon>
    </lineage>
</organism>
<dbReference type="InterPro" id="IPR006140">
    <property type="entry name" value="D-isomer_DH_NAD-bd"/>
</dbReference>
<evidence type="ECO:0000259" key="5">
    <source>
        <dbReference type="Pfam" id="PF00389"/>
    </source>
</evidence>
<dbReference type="Gene3D" id="3.40.50.720">
    <property type="entry name" value="NAD(P)-binding Rossmann-like Domain"/>
    <property type="match status" value="2"/>
</dbReference>
<proteinExistence type="inferred from homology"/>
<dbReference type="OrthoDB" id="9805416at2"/>
<dbReference type="Pfam" id="PF00389">
    <property type="entry name" value="2-Hacid_dh"/>
    <property type="match status" value="1"/>
</dbReference>
<evidence type="ECO:0000313" key="8">
    <source>
        <dbReference type="Proteomes" id="UP000297900"/>
    </source>
</evidence>
<dbReference type="SUPFAM" id="SSF51735">
    <property type="entry name" value="NAD(P)-binding Rossmann-fold domains"/>
    <property type="match status" value="1"/>
</dbReference>
<evidence type="ECO:0000256" key="2">
    <source>
        <dbReference type="ARBA" id="ARBA00023002"/>
    </source>
</evidence>
<dbReference type="EMBL" id="SOMN01000002">
    <property type="protein sequence ID" value="TFE30789.1"/>
    <property type="molecule type" value="Genomic_DNA"/>
</dbReference>
<dbReference type="FunFam" id="3.40.50.720:FF:000363">
    <property type="entry name" value="D-isomer specific 2-hydroxyacid dehydrogenase"/>
    <property type="match status" value="1"/>
</dbReference>
<dbReference type="PANTHER" id="PTHR43333:SF1">
    <property type="entry name" value="D-ISOMER SPECIFIC 2-HYDROXYACID DEHYDROGENASE NAD-BINDING DOMAIN-CONTAINING PROTEIN"/>
    <property type="match status" value="1"/>
</dbReference>
<sequence>MRTILLLFQLKPEQERQIRELVPDWTIVSGSSENLTSEHYKNAEVVLGWDSDMLDALNSGCKLKWVQTSSAGVDRLPLAAFKSLGIQLTSASGIHPVSMAETLFAMLLAFSRNLHHAIRNQSEHIWKASERYYQLSGKTMGIIGVGVIGKEIARIAGAFGMKTIGVRRDPQPVPGVDKIYAMEQLDEVLSQSDVIVNVLPYTRETHHLFNSERFGAMRSDALFFNMGRGSSVDTDALVNALKNGIIRGAGLDVFETEPLPGEHPLWTMDNVIITPHIGGWTDQYKQRVTDILLHNLQAYLTTGKPDRNVVDYERNY</sequence>
<dbReference type="SUPFAM" id="SSF52283">
    <property type="entry name" value="Formate/glycerate dehydrogenase catalytic domain-like"/>
    <property type="match status" value="1"/>
</dbReference>
<feature type="domain" description="D-isomer specific 2-hydroxyacid dehydrogenase catalytic" evidence="5">
    <location>
        <begin position="9"/>
        <end position="309"/>
    </location>
</feature>
<dbReference type="GO" id="GO:0016616">
    <property type="term" value="F:oxidoreductase activity, acting on the CH-OH group of donors, NAD or NADP as acceptor"/>
    <property type="evidence" value="ECO:0007669"/>
    <property type="project" value="InterPro"/>
</dbReference>
<feature type="domain" description="D-isomer specific 2-hydroxyacid dehydrogenase NAD-binding" evidence="6">
    <location>
        <begin position="104"/>
        <end position="278"/>
    </location>
</feature>
<name>A0A4Y8M7S0_9BACL</name>
<reference evidence="7 8" key="1">
    <citation type="submission" date="2019-03" db="EMBL/GenBank/DDBJ databases">
        <title>Cohnella endophytica sp. nov., a novel endophytic bacterium isolated from bark of Sonneratia apetala.</title>
        <authorList>
            <person name="Tuo L."/>
        </authorList>
    </citation>
    <scope>NUCLEOTIDE SEQUENCE [LARGE SCALE GENOMIC DNA]</scope>
    <source>
        <strain evidence="7 8">CCTCC AB 208254</strain>
    </source>
</reference>
<keyword evidence="2 4" id="KW-0560">Oxidoreductase</keyword>
<evidence type="ECO:0000256" key="3">
    <source>
        <dbReference type="ARBA" id="ARBA00023027"/>
    </source>
</evidence>
<protein>
    <submittedName>
        <fullName evidence="7">D-2-hydroxyacid dehydrogenase</fullName>
    </submittedName>
</protein>